<dbReference type="RefSeq" id="WP_256995639.1">
    <property type="nucleotide sequence ID" value="NZ_CP021983.2"/>
</dbReference>
<reference evidence="2 3" key="1">
    <citation type="journal article" date="2016" name="Biochim. Biophys. Acta">
        <title>Characterization of red-shifted phycobilisomes isolated from the chlorophyll f-containing cyanobacterium Halomicronema hongdechloris.</title>
        <authorList>
            <person name="Li Y."/>
            <person name="Lin Y."/>
            <person name="Garvey C.J."/>
            <person name="Birch D."/>
            <person name="Corkery R.W."/>
            <person name="Loughlin P.C."/>
            <person name="Scheer H."/>
            <person name="Willows R.D."/>
            <person name="Chen M."/>
        </authorList>
    </citation>
    <scope>NUCLEOTIDE SEQUENCE [LARGE SCALE GENOMIC DNA]</scope>
    <source>
        <strain evidence="2 3">C2206</strain>
    </source>
</reference>
<feature type="compositionally biased region" description="Basic residues" evidence="1">
    <location>
        <begin position="15"/>
        <end position="37"/>
    </location>
</feature>
<gene>
    <name evidence="2" type="ORF">XM38_030330</name>
</gene>
<keyword evidence="3" id="KW-1185">Reference proteome</keyword>
<dbReference type="AlphaFoldDB" id="A0A1Z3HP58"/>
<name>A0A1Z3HP58_9CYAN</name>
<dbReference type="EMBL" id="CP021983">
    <property type="protein sequence ID" value="ASC72079.1"/>
    <property type="molecule type" value="Genomic_DNA"/>
</dbReference>
<dbReference type="KEGG" id="hhg:XM38_030330"/>
<evidence type="ECO:0000256" key="1">
    <source>
        <dbReference type="SAM" id="MobiDB-lite"/>
    </source>
</evidence>
<proteinExistence type="predicted"/>
<dbReference type="Proteomes" id="UP000191901">
    <property type="component" value="Chromosome"/>
</dbReference>
<feature type="region of interest" description="Disordered" evidence="1">
    <location>
        <begin position="1"/>
        <end position="44"/>
    </location>
</feature>
<evidence type="ECO:0000313" key="3">
    <source>
        <dbReference type="Proteomes" id="UP000191901"/>
    </source>
</evidence>
<sequence length="44" mass="4965">MVSSGNHKPNQPAKRSSRRQRHLAKAYKPTNRGKPKRLQPGGSR</sequence>
<protein>
    <submittedName>
        <fullName evidence="2">Uncharacterized protein</fullName>
    </submittedName>
</protein>
<accession>A0A1Z3HP58</accession>
<evidence type="ECO:0000313" key="2">
    <source>
        <dbReference type="EMBL" id="ASC72079.1"/>
    </source>
</evidence>
<organism evidence="2 3">
    <name type="scientific">Halomicronema hongdechloris C2206</name>
    <dbReference type="NCBI Taxonomy" id="1641165"/>
    <lineage>
        <taxon>Bacteria</taxon>
        <taxon>Bacillati</taxon>
        <taxon>Cyanobacteriota</taxon>
        <taxon>Cyanophyceae</taxon>
        <taxon>Nodosilineales</taxon>
        <taxon>Nodosilineaceae</taxon>
        <taxon>Halomicronema</taxon>
    </lineage>
</organism>